<feature type="binding site" evidence="9">
    <location>
        <begin position="344"/>
        <end position="348"/>
    </location>
    <ligand>
        <name>ATP</name>
        <dbReference type="ChEBI" id="CHEBI:30616"/>
    </ligand>
</feature>
<feature type="site" description="Transition state stabilizer" evidence="9">
    <location>
        <position position="254"/>
    </location>
</feature>
<dbReference type="RefSeq" id="WP_370441585.1">
    <property type="nucleotide sequence ID" value="NZ_JBGFTU010000011.1"/>
</dbReference>
<feature type="binding site" evidence="9">
    <location>
        <position position="26"/>
    </location>
    <ligand>
        <name>ATP</name>
        <dbReference type="ChEBI" id="CHEBI:30616"/>
    </ligand>
</feature>
<dbReference type="GO" id="GO:0016301">
    <property type="term" value="F:kinase activity"/>
    <property type="evidence" value="ECO:0007669"/>
    <property type="project" value="UniProtKB-KW"/>
</dbReference>
<feature type="binding site" evidence="9">
    <location>
        <position position="100"/>
    </location>
    <ligand>
        <name>substrate</name>
    </ligand>
</feature>
<dbReference type="PROSITE" id="PS01076">
    <property type="entry name" value="ACETATE_KINASE_2"/>
    <property type="match status" value="1"/>
</dbReference>
<evidence type="ECO:0000256" key="10">
    <source>
        <dbReference type="RuleBase" id="RU003835"/>
    </source>
</evidence>
<evidence type="ECO:0000256" key="4">
    <source>
        <dbReference type="ARBA" id="ARBA00022723"/>
    </source>
</evidence>
<organism evidence="12 13">
    <name type="scientific">Kineococcus halophytocola</name>
    <dbReference type="NCBI Taxonomy" id="3234027"/>
    <lineage>
        <taxon>Bacteria</taxon>
        <taxon>Bacillati</taxon>
        <taxon>Actinomycetota</taxon>
        <taxon>Actinomycetes</taxon>
        <taxon>Kineosporiales</taxon>
        <taxon>Kineosporiaceae</taxon>
        <taxon>Kineococcus</taxon>
    </lineage>
</organism>
<comment type="caution">
    <text evidence="12">The sequence shown here is derived from an EMBL/GenBank/DDBJ whole genome shotgun (WGS) entry which is preliminary data.</text>
</comment>
<dbReference type="PANTHER" id="PTHR21060:SF21">
    <property type="entry name" value="ACETATE KINASE"/>
    <property type="match status" value="1"/>
</dbReference>
<dbReference type="Gene3D" id="3.30.420.40">
    <property type="match status" value="2"/>
</dbReference>
<evidence type="ECO:0000256" key="6">
    <source>
        <dbReference type="ARBA" id="ARBA00022777"/>
    </source>
</evidence>
<feature type="binding site" evidence="9">
    <location>
        <position position="19"/>
    </location>
    <ligand>
        <name>Mg(2+)</name>
        <dbReference type="ChEBI" id="CHEBI:18420"/>
    </ligand>
</feature>
<evidence type="ECO:0000256" key="9">
    <source>
        <dbReference type="HAMAP-Rule" id="MF_00020"/>
    </source>
</evidence>
<evidence type="ECO:0000313" key="12">
    <source>
        <dbReference type="EMBL" id="MEZ0165366.1"/>
    </source>
</evidence>
<comment type="subcellular location">
    <subcellularLocation>
        <location evidence="9">Cytoplasm</location>
    </subcellularLocation>
</comment>
<dbReference type="PROSITE" id="PS01075">
    <property type="entry name" value="ACETATE_KINASE_1"/>
    <property type="match status" value="1"/>
</dbReference>
<proteinExistence type="inferred from homology"/>
<evidence type="ECO:0000256" key="5">
    <source>
        <dbReference type="ARBA" id="ARBA00022741"/>
    </source>
</evidence>
<dbReference type="Pfam" id="PF00871">
    <property type="entry name" value="Acetate_kinase"/>
    <property type="match status" value="1"/>
</dbReference>
<dbReference type="InterPro" id="IPR004372">
    <property type="entry name" value="Ac/propionate_kinase"/>
</dbReference>
<dbReference type="NCBIfam" id="TIGR00016">
    <property type="entry name" value="ackA"/>
    <property type="match status" value="1"/>
</dbReference>
<dbReference type="CDD" id="cd24010">
    <property type="entry name" value="ASKHA_NBD_AcK_PK"/>
    <property type="match status" value="1"/>
</dbReference>
<feature type="binding site" evidence="9">
    <location>
        <begin position="221"/>
        <end position="225"/>
    </location>
    <ligand>
        <name>ATP</name>
        <dbReference type="ChEBI" id="CHEBI:30616"/>
    </ligand>
</feature>
<gene>
    <name evidence="9" type="primary">ackA</name>
    <name evidence="12" type="ORF">AB2L27_11410</name>
</gene>
<dbReference type="PRINTS" id="PR00471">
    <property type="entry name" value="ACETATEKNASE"/>
</dbReference>
<dbReference type="HAMAP" id="MF_00020">
    <property type="entry name" value="Acetate_kinase"/>
    <property type="match status" value="1"/>
</dbReference>
<keyword evidence="2 9" id="KW-0963">Cytoplasm</keyword>
<feature type="binding site" evidence="9">
    <location>
        <position position="401"/>
    </location>
    <ligand>
        <name>Mg(2+)</name>
        <dbReference type="ChEBI" id="CHEBI:18420"/>
    </ligand>
</feature>
<dbReference type="InterPro" id="IPR000890">
    <property type="entry name" value="Aliphatic_acid_kin_short-chain"/>
</dbReference>
<dbReference type="InterPro" id="IPR043129">
    <property type="entry name" value="ATPase_NBD"/>
</dbReference>
<comment type="subunit">
    <text evidence="9">Homodimer.</text>
</comment>
<dbReference type="EMBL" id="JBGFTU010000011">
    <property type="protein sequence ID" value="MEZ0165366.1"/>
    <property type="molecule type" value="Genomic_DNA"/>
</dbReference>
<reference evidence="12 13" key="1">
    <citation type="submission" date="2024-07" db="EMBL/GenBank/DDBJ databases">
        <authorList>
            <person name="Thanompreechachai J."/>
            <person name="Duangmal K."/>
        </authorList>
    </citation>
    <scope>NUCLEOTIDE SEQUENCE [LARGE SCALE GENOMIC DNA]</scope>
    <source>
        <strain evidence="12 13">LSe6-4</strain>
    </source>
</reference>
<evidence type="ECO:0000256" key="11">
    <source>
        <dbReference type="SAM" id="MobiDB-lite"/>
    </source>
</evidence>
<name>A0ABV4H4M6_9ACTN</name>
<feature type="site" description="Transition state stabilizer" evidence="9">
    <location>
        <position position="189"/>
    </location>
</feature>
<sequence>MPSSGSVGGSVSGSVVVVNCGSSSVKLALVDPRTGERALSCLGERIGSPDAVVHMTTTSGGESTTRTINPAATTHRGALAHVLQRLLDLDLPPLVGVGHRVVQGGSVFRGSVRVDDRVLEQIHELSALAPLHNPANASGIEAARAVLPDLEHVAVFDTAFHQTMPEVNYRYAVPARWYEEFGVRRYGMHGTSHRFVSQRAAQILTDADGRDPGTLRTVVAHLGNGCSATAVLGGRSVDTTMGLTPLEGLVMGTRSGDLDPAVIELVADRTGESVTEIVRQLNSASGLLALSGLSNDVRTLSGKAAEGHAGARLALDVFVHRAAKHVAALTVSLGGLDALVLTGGIGENAVNVRSMLLGRLAHLGLVEDPAANADHGRGSTPAGRITAPGPGPLAMVVPTDEELLIARDTAALVRQH</sequence>
<accession>A0ABV4H4M6</accession>
<dbReference type="PIRSF" id="PIRSF000722">
    <property type="entry name" value="Acetate_prop_kin"/>
    <property type="match status" value="1"/>
</dbReference>
<dbReference type="SUPFAM" id="SSF53067">
    <property type="entry name" value="Actin-like ATPase domain"/>
    <property type="match status" value="2"/>
</dbReference>
<keyword evidence="8 9" id="KW-0460">Magnesium</keyword>
<evidence type="ECO:0000313" key="13">
    <source>
        <dbReference type="Proteomes" id="UP001565927"/>
    </source>
</evidence>
<evidence type="ECO:0000256" key="3">
    <source>
        <dbReference type="ARBA" id="ARBA00022679"/>
    </source>
</evidence>
<feature type="region of interest" description="Disordered" evidence="11">
    <location>
        <begin position="371"/>
        <end position="390"/>
    </location>
</feature>
<comment type="function">
    <text evidence="9">Catalyzes the formation of acetyl phosphate from acetate and ATP. Can also catalyze the reverse reaction.</text>
</comment>
<evidence type="ECO:0000256" key="2">
    <source>
        <dbReference type="ARBA" id="ARBA00022490"/>
    </source>
</evidence>
<comment type="similarity">
    <text evidence="1 9 10">Belongs to the acetokinase family.</text>
</comment>
<evidence type="ECO:0000256" key="8">
    <source>
        <dbReference type="ARBA" id="ARBA00022842"/>
    </source>
</evidence>
<feature type="binding site" evidence="9">
    <location>
        <begin position="296"/>
        <end position="298"/>
    </location>
    <ligand>
        <name>ATP</name>
        <dbReference type="ChEBI" id="CHEBI:30616"/>
    </ligand>
</feature>
<keyword evidence="7 9" id="KW-0067">ATP-binding</keyword>
<keyword evidence="5 9" id="KW-0547">Nucleotide-binding</keyword>
<protein>
    <recommendedName>
        <fullName evidence="9">Acetate kinase</fullName>
        <ecNumber evidence="9">2.7.2.1</ecNumber>
    </recommendedName>
    <alternativeName>
        <fullName evidence="9">Acetokinase</fullName>
    </alternativeName>
</protein>
<dbReference type="PANTHER" id="PTHR21060">
    <property type="entry name" value="ACETATE KINASE"/>
    <property type="match status" value="1"/>
</dbReference>
<dbReference type="Proteomes" id="UP001565927">
    <property type="component" value="Unassembled WGS sequence"/>
</dbReference>
<comment type="cofactor">
    <cofactor evidence="9">
        <name>Mg(2+)</name>
        <dbReference type="ChEBI" id="CHEBI:18420"/>
    </cofactor>
    <cofactor evidence="9">
        <name>Mn(2+)</name>
        <dbReference type="ChEBI" id="CHEBI:29035"/>
    </cofactor>
    <text evidence="9">Mg(2+). Can also accept Mn(2+).</text>
</comment>
<keyword evidence="6 9" id="KW-0418">Kinase</keyword>
<feature type="active site" description="Proton donor/acceptor" evidence="9">
    <location>
        <position position="157"/>
    </location>
</feature>
<comment type="pathway">
    <text evidence="9">Metabolic intermediate biosynthesis; acetyl-CoA biosynthesis; acetyl-CoA from acetate: step 1/2.</text>
</comment>
<evidence type="ECO:0000256" key="1">
    <source>
        <dbReference type="ARBA" id="ARBA00008748"/>
    </source>
</evidence>
<keyword evidence="4 9" id="KW-0479">Metal-binding</keyword>
<keyword evidence="3 9" id="KW-0808">Transferase</keyword>
<keyword evidence="13" id="KW-1185">Reference proteome</keyword>
<dbReference type="InterPro" id="IPR023865">
    <property type="entry name" value="Aliphatic_acid_kinase_CS"/>
</dbReference>
<evidence type="ECO:0000256" key="7">
    <source>
        <dbReference type="ARBA" id="ARBA00022840"/>
    </source>
</evidence>
<dbReference type="EC" id="2.7.2.1" evidence="9"/>
<comment type="catalytic activity">
    <reaction evidence="9">
        <text>acetate + ATP = acetyl phosphate + ADP</text>
        <dbReference type="Rhea" id="RHEA:11352"/>
        <dbReference type="ChEBI" id="CHEBI:22191"/>
        <dbReference type="ChEBI" id="CHEBI:30089"/>
        <dbReference type="ChEBI" id="CHEBI:30616"/>
        <dbReference type="ChEBI" id="CHEBI:456216"/>
        <dbReference type="EC" id="2.7.2.1"/>
    </reaction>
</comment>